<dbReference type="eggNOG" id="COG3866">
    <property type="taxonomic scope" value="Bacteria"/>
</dbReference>
<dbReference type="InterPro" id="IPR000772">
    <property type="entry name" value="Ricin_B_lectin"/>
</dbReference>
<name>C9Z4B7_STRSW</name>
<reference evidence="3 4" key="1">
    <citation type="journal article" date="2010" name="Mol. Plant Microbe Interact.">
        <title>Streptomyces scabies 87-22 contains a coronafacic acid-like biosynthetic cluster that contributes to plant-microbe interactions.</title>
        <authorList>
            <person name="Bignell D.R."/>
            <person name="Seipke R.F."/>
            <person name="Huguet-Tapia J.C."/>
            <person name="Chambers A.H."/>
            <person name="Parry R.J."/>
            <person name="Loria R."/>
        </authorList>
    </citation>
    <scope>NUCLEOTIDE SEQUENCE [LARGE SCALE GENOMIC DNA]</scope>
    <source>
        <strain evidence="3 4">87.22</strain>
    </source>
</reference>
<keyword evidence="1" id="KW-0732">Signal</keyword>
<dbReference type="InterPro" id="IPR035992">
    <property type="entry name" value="Ricin_B-like_lectins"/>
</dbReference>
<dbReference type="SUPFAM" id="SSF50370">
    <property type="entry name" value="Ricin B-like lectins"/>
    <property type="match status" value="1"/>
</dbReference>
<evidence type="ECO:0000256" key="1">
    <source>
        <dbReference type="SAM" id="SignalP"/>
    </source>
</evidence>
<evidence type="ECO:0000313" key="4">
    <source>
        <dbReference type="Proteomes" id="UP000001444"/>
    </source>
</evidence>
<dbReference type="Proteomes" id="UP000001444">
    <property type="component" value="Chromosome"/>
</dbReference>
<feature type="chain" id="PRO_5003005651" evidence="1">
    <location>
        <begin position="38"/>
        <end position="169"/>
    </location>
</feature>
<dbReference type="AlphaFoldDB" id="C9Z4B7"/>
<feature type="signal peptide" evidence="1">
    <location>
        <begin position="1"/>
        <end position="37"/>
    </location>
</feature>
<gene>
    <name evidence="3" type="ordered locus">SCAB_58451</name>
</gene>
<sequence>MIQEMRMSRAPKAARRIAAAVLALGSVLLLSPSPAQAAGWEELKNDNSRKCLAIPHGSGSSTARPIQWTCSGDAEQQWELRRVTDEWYQLVNRATGECLIGVDAGAKPTQFTCTESPWHLWKRDSINRLHTYSTSAAEDNCLAVPNSSTTNGVEVIVWPCSLNHDQRWL</sequence>
<protein>
    <submittedName>
        <fullName evidence="3">Putative secreted protein</fullName>
    </submittedName>
</protein>
<dbReference type="Gene3D" id="2.80.10.50">
    <property type="match status" value="1"/>
</dbReference>
<proteinExistence type="predicted"/>
<dbReference type="PROSITE" id="PS50231">
    <property type="entry name" value="RICIN_B_LECTIN"/>
    <property type="match status" value="1"/>
</dbReference>
<accession>C9Z4B7</accession>
<dbReference type="STRING" id="680198.SCAB_58451"/>
<feature type="domain" description="Ricin B lectin" evidence="2">
    <location>
        <begin position="39"/>
        <end position="169"/>
    </location>
</feature>
<dbReference type="HOGENOM" id="CLU_095794_1_0_11"/>
<dbReference type="KEGG" id="scb:SCAB_58451"/>
<dbReference type="CDD" id="cd00161">
    <property type="entry name" value="beta-trefoil_Ricin-like"/>
    <property type="match status" value="1"/>
</dbReference>
<organism evidence="3 4">
    <name type="scientific">Streptomyces scabiei (strain 87.22)</name>
    <dbReference type="NCBI Taxonomy" id="680198"/>
    <lineage>
        <taxon>Bacteria</taxon>
        <taxon>Bacillati</taxon>
        <taxon>Actinomycetota</taxon>
        <taxon>Actinomycetes</taxon>
        <taxon>Kitasatosporales</taxon>
        <taxon>Streptomycetaceae</taxon>
        <taxon>Streptomyces</taxon>
    </lineage>
</organism>
<dbReference type="CAZy" id="CBM13">
    <property type="family name" value="Carbohydrate-Binding Module Family 13"/>
</dbReference>
<evidence type="ECO:0000259" key="2">
    <source>
        <dbReference type="SMART" id="SM00458"/>
    </source>
</evidence>
<keyword evidence="4" id="KW-1185">Reference proteome</keyword>
<dbReference type="EMBL" id="FN554889">
    <property type="protein sequence ID" value="CBG72867.1"/>
    <property type="molecule type" value="Genomic_DNA"/>
</dbReference>
<dbReference type="SMART" id="SM00458">
    <property type="entry name" value="RICIN"/>
    <property type="match status" value="1"/>
</dbReference>
<evidence type="ECO:0000313" key="3">
    <source>
        <dbReference type="EMBL" id="CBG72867.1"/>
    </source>
</evidence>
<dbReference type="Pfam" id="PF00652">
    <property type="entry name" value="Ricin_B_lectin"/>
    <property type="match status" value="1"/>
</dbReference>